<name>A0A7C9M8H9_9DEIO</name>
<accession>A0A7C9M8H9</accession>
<dbReference type="RefSeq" id="WP_157458988.1">
    <property type="nucleotide sequence ID" value="NZ_WQLB01000009.1"/>
</dbReference>
<evidence type="ECO:0000313" key="2">
    <source>
        <dbReference type="Proteomes" id="UP000483286"/>
    </source>
</evidence>
<protein>
    <submittedName>
        <fullName evidence="1">Uncharacterized protein</fullName>
    </submittedName>
</protein>
<organism evidence="1 2">
    <name type="scientific">Deinococcus arboris</name>
    <dbReference type="NCBI Taxonomy" id="2682977"/>
    <lineage>
        <taxon>Bacteria</taxon>
        <taxon>Thermotogati</taxon>
        <taxon>Deinococcota</taxon>
        <taxon>Deinococci</taxon>
        <taxon>Deinococcales</taxon>
        <taxon>Deinococcaceae</taxon>
        <taxon>Deinococcus</taxon>
    </lineage>
</organism>
<dbReference type="AlphaFoldDB" id="A0A7C9M8H9"/>
<keyword evidence="2" id="KW-1185">Reference proteome</keyword>
<evidence type="ECO:0000313" key="1">
    <source>
        <dbReference type="EMBL" id="MVN86939.1"/>
    </source>
</evidence>
<proteinExistence type="predicted"/>
<reference evidence="1 2" key="1">
    <citation type="submission" date="2019-12" db="EMBL/GenBank/DDBJ databases">
        <title>Deinococcus sp. HMF7620 Genome sequencing and assembly.</title>
        <authorList>
            <person name="Kang H."/>
            <person name="Kim H."/>
            <person name="Joh K."/>
        </authorList>
    </citation>
    <scope>NUCLEOTIDE SEQUENCE [LARGE SCALE GENOMIC DNA]</scope>
    <source>
        <strain evidence="1 2">HMF7620</strain>
    </source>
</reference>
<comment type="caution">
    <text evidence="1">The sequence shown here is derived from an EMBL/GenBank/DDBJ whole genome shotgun (WGS) entry which is preliminary data.</text>
</comment>
<dbReference type="Proteomes" id="UP000483286">
    <property type="component" value="Unassembled WGS sequence"/>
</dbReference>
<gene>
    <name evidence="1" type="ORF">GO986_09190</name>
</gene>
<sequence>MLPLLLRPKTDVERLFLAAAPKKIYEVLWNELTQAYPQEFRKVMENNSEKAALTLLPHARRARIETKLPALMHELGIKATVETFPDTTDTFVLVHVSDLVKLIVCYVSSKKQALRYALARELLSQEYNDPHLLLSAPTALTLSPESAFGVLAHSPHPKDVATFKKGDIIFPASNGALLGSLSLEDEMELVQLEEAQKAKEVTRTVEIKIKKGS</sequence>
<dbReference type="EMBL" id="WQLB01000009">
    <property type="protein sequence ID" value="MVN86939.1"/>
    <property type="molecule type" value="Genomic_DNA"/>
</dbReference>